<evidence type="ECO:0000256" key="2">
    <source>
        <dbReference type="SAM" id="SignalP"/>
    </source>
</evidence>
<dbReference type="PANTHER" id="PTHR43019:SF23">
    <property type="entry name" value="PROTEASE DO-LIKE 5, CHLOROPLASTIC"/>
    <property type="match status" value="1"/>
</dbReference>
<dbReference type="InterPro" id="IPR043504">
    <property type="entry name" value="Peptidase_S1_PA_chymotrypsin"/>
</dbReference>
<dbReference type="InterPro" id="IPR009003">
    <property type="entry name" value="Peptidase_S1_PA"/>
</dbReference>
<dbReference type="RefSeq" id="WP_055656311.1">
    <property type="nucleotide sequence ID" value="NZ_CXST01000001.1"/>
</dbReference>
<dbReference type="SUPFAM" id="SSF47090">
    <property type="entry name" value="PGBD-like"/>
    <property type="match status" value="1"/>
</dbReference>
<dbReference type="InterPro" id="IPR036365">
    <property type="entry name" value="PGBD-like_sf"/>
</dbReference>
<keyword evidence="4" id="KW-0645">Protease</keyword>
<evidence type="ECO:0000313" key="4">
    <source>
        <dbReference type="EMBL" id="CTQ44011.1"/>
    </source>
</evidence>
<sequence length="478" mass="53039">MRSFLHAIVFLLVSAGTVQAGYDQSKDWFHARDWRERVRIQFLLVFTGDYASQVDGTFGRLTYNALTTFQKHRDFTPNGVLDDEQMQILQRDGLDLVERVGFETYKDPVSGLQLGVPGKLFEPSTQTPRGHLWRAYDNSIELETLQVSAEETDYAALYKRLTDTSDGRTVEHKQFRNDYFVVSGRQDGRDFYLRMMKTSSDSRGFSLAWQARHAVFMDRVAVAMSNSMTFYDGTDEEKLDAVTSAPGLQVLEEDNSSDPLPKGARKDITGRKTSSSGSGYFLTTEGHIGTNAHVVGNCRSLDIPGHGTARLVKADTENDLAVLQLDSGKSDHVAQFRSKQPIVRGEEIFVIGYPFAQILDNNLNFTPGMISSLAGVKGDSRHFMLTAPVQPGNSGGPVLDRTGAVVGTVVSRLDKFKTLKLAGDLPENVNFAVRGKLMAEFMEDLGLAPSYNTITNIKSPTRIDEEASQYTVLVLCRN</sequence>
<feature type="region of interest" description="Disordered" evidence="1">
    <location>
        <begin position="252"/>
        <end position="276"/>
    </location>
</feature>
<keyword evidence="2" id="KW-0732">Signal</keyword>
<dbReference type="OrthoDB" id="6810892at2"/>
<dbReference type="EC" id="3.4.21.107" evidence="4"/>
<dbReference type="Gene3D" id="1.10.101.10">
    <property type="entry name" value="PGBD-like superfamily/PGBD"/>
    <property type="match status" value="1"/>
</dbReference>
<dbReference type="SUPFAM" id="SSF50494">
    <property type="entry name" value="Trypsin-like serine proteases"/>
    <property type="match status" value="1"/>
</dbReference>
<reference evidence="5" key="1">
    <citation type="submission" date="2015-07" db="EMBL/GenBank/DDBJ databases">
        <authorList>
            <person name="Rodrigo-Torres Lidia"/>
            <person name="Arahal R.David."/>
        </authorList>
    </citation>
    <scope>NUCLEOTIDE SEQUENCE [LARGE SCALE GENOMIC DNA]</scope>
    <source>
        <strain evidence="5">CECT 4801</strain>
    </source>
</reference>
<feature type="domain" description="Peptidoglycan binding-like" evidence="3">
    <location>
        <begin position="41"/>
        <end position="89"/>
    </location>
</feature>
<dbReference type="GO" id="GO:0006508">
    <property type="term" value="P:proteolysis"/>
    <property type="evidence" value="ECO:0007669"/>
    <property type="project" value="UniProtKB-KW"/>
</dbReference>
<dbReference type="InterPro" id="IPR002477">
    <property type="entry name" value="Peptidoglycan-bd-like"/>
</dbReference>
<organism evidence="4 5">
    <name type="scientific">Roseibium aggregatum</name>
    <dbReference type="NCBI Taxonomy" id="187304"/>
    <lineage>
        <taxon>Bacteria</taxon>
        <taxon>Pseudomonadati</taxon>
        <taxon>Pseudomonadota</taxon>
        <taxon>Alphaproteobacteria</taxon>
        <taxon>Hyphomicrobiales</taxon>
        <taxon>Stappiaceae</taxon>
        <taxon>Roseibium</taxon>
    </lineage>
</organism>
<accession>A0A0M6Y4S4</accession>
<evidence type="ECO:0000313" key="5">
    <source>
        <dbReference type="Proteomes" id="UP000048926"/>
    </source>
</evidence>
<keyword evidence="4" id="KW-0378">Hydrolase</keyword>
<feature type="chain" id="PRO_5005807466" evidence="2">
    <location>
        <begin position="21"/>
        <end position="478"/>
    </location>
</feature>
<dbReference type="InterPro" id="IPR036366">
    <property type="entry name" value="PGBDSf"/>
</dbReference>
<evidence type="ECO:0000259" key="3">
    <source>
        <dbReference type="Pfam" id="PF01471"/>
    </source>
</evidence>
<name>A0A0M6Y4S4_9HYPH</name>
<protein>
    <submittedName>
        <fullName evidence="4">Serine protease Do-like HtrA</fullName>
        <ecNumber evidence="4">3.4.21.107</ecNumber>
    </submittedName>
</protein>
<evidence type="ECO:0000256" key="1">
    <source>
        <dbReference type="SAM" id="MobiDB-lite"/>
    </source>
</evidence>
<dbReference type="STRING" id="187304.B0E33_17215"/>
<dbReference type="Pfam" id="PF01471">
    <property type="entry name" value="PG_binding_1"/>
    <property type="match status" value="1"/>
</dbReference>
<feature type="signal peptide" evidence="2">
    <location>
        <begin position="1"/>
        <end position="20"/>
    </location>
</feature>
<dbReference type="Pfam" id="PF13365">
    <property type="entry name" value="Trypsin_2"/>
    <property type="match status" value="1"/>
</dbReference>
<gene>
    <name evidence="4" type="primary">htrA</name>
    <name evidence="4" type="ORF">LAL4801_02453</name>
</gene>
<dbReference type="Gene3D" id="2.40.10.10">
    <property type="entry name" value="Trypsin-like serine proteases"/>
    <property type="match status" value="2"/>
</dbReference>
<dbReference type="AlphaFoldDB" id="A0A0M6Y4S4"/>
<dbReference type="GO" id="GO:0008233">
    <property type="term" value="F:peptidase activity"/>
    <property type="evidence" value="ECO:0007669"/>
    <property type="project" value="UniProtKB-KW"/>
</dbReference>
<dbReference type="PANTHER" id="PTHR43019">
    <property type="entry name" value="SERINE ENDOPROTEASE DEGS"/>
    <property type="match status" value="1"/>
</dbReference>
<dbReference type="Proteomes" id="UP000048926">
    <property type="component" value="Unassembled WGS sequence"/>
</dbReference>
<dbReference type="EMBL" id="CXST01000001">
    <property type="protein sequence ID" value="CTQ44011.1"/>
    <property type="molecule type" value="Genomic_DNA"/>
</dbReference>
<keyword evidence="5" id="KW-1185">Reference proteome</keyword>
<proteinExistence type="predicted"/>